<dbReference type="GO" id="GO:0006508">
    <property type="term" value="P:proteolysis"/>
    <property type="evidence" value="ECO:0007669"/>
    <property type="project" value="UniProtKB-KW"/>
</dbReference>
<dbReference type="InterPro" id="IPR054613">
    <property type="entry name" value="Peptidase_S78_dom"/>
</dbReference>
<keyword evidence="1" id="KW-1188">Viral release from host cell</keyword>
<organism evidence="5 6">
    <name type="scientific">Kibdelosporangium banguiense</name>
    <dbReference type="NCBI Taxonomy" id="1365924"/>
    <lineage>
        <taxon>Bacteria</taxon>
        <taxon>Bacillati</taxon>
        <taxon>Actinomycetota</taxon>
        <taxon>Actinomycetes</taxon>
        <taxon>Pseudonocardiales</taxon>
        <taxon>Pseudonocardiaceae</taxon>
        <taxon>Kibdelosporangium</taxon>
    </lineage>
</organism>
<gene>
    <name evidence="5" type="ORF">JOF56_005719</name>
</gene>
<dbReference type="RefSeq" id="WP_209642545.1">
    <property type="nucleotide sequence ID" value="NZ_JAGINW010000001.1"/>
</dbReference>
<evidence type="ECO:0000256" key="2">
    <source>
        <dbReference type="ARBA" id="ARBA00022670"/>
    </source>
</evidence>
<feature type="domain" description="Prohead serine protease" evidence="4">
    <location>
        <begin position="77"/>
        <end position="152"/>
    </location>
</feature>
<proteinExistence type="predicted"/>
<evidence type="ECO:0000313" key="5">
    <source>
        <dbReference type="EMBL" id="MBP2325334.1"/>
    </source>
</evidence>
<name>A0ABS4TLW8_9PSEU</name>
<sequence length="241" mass="26129">MDTKSLRVQIKDADRGEVTAVFATLNTIDSDGDVTVPGAFTDGAPVRISAYGHTTWQGALPVGKGVIRTTDTEAILDGQFFLDTTAGKDTFAVIKAMGELQEWSYGYDPVAFSYGEKDDRPVRFLESVRVHEVSPVLRGAGVDTRTLAVKSSTMTFVEEAQAVLTAVTTLNERAADVLAKRQTKGKGLGAQSTELLTQVDTELKRLASLLATPETPPNNDIQREYLRLLARRANPHPSFTA</sequence>
<evidence type="ECO:0000256" key="3">
    <source>
        <dbReference type="ARBA" id="ARBA00022801"/>
    </source>
</evidence>
<protein>
    <submittedName>
        <fullName evidence="5">HK97 family phage prohead protease</fullName>
    </submittedName>
</protein>
<accession>A0ABS4TLW8</accession>
<evidence type="ECO:0000259" key="4">
    <source>
        <dbReference type="Pfam" id="PF04586"/>
    </source>
</evidence>
<keyword evidence="3" id="KW-0378">Hydrolase</keyword>
<comment type="caution">
    <text evidence="5">The sequence shown here is derived from an EMBL/GenBank/DDBJ whole genome shotgun (WGS) entry which is preliminary data.</text>
</comment>
<keyword evidence="6" id="KW-1185">Reference proteome</keyword>
<dbReference type="GO" id="GO:0008233">
    <property type="term" value="F:peptidase activity"/>
    <property type="evidence" value="ECO:0007669"/>
    <property type="project" value="UniProtKB-KW"/>
</dbReference>
<dbReference type="EMBL" id="JAGINW010000001">
    <property type="protein sequence ID" value="MBP2325334.1"/>
    <property type="molecule type" value="Genomic_DNA"/>
</dbReference>
<dbReference type="Proteomes" id="UP001519332">
    <property type="component" value="Unassembled WGS sequence"/>
</dbReference>
<dbReference type="Pfam" id="PF04586">
    <property type="entry name" value="Peptidase_S78"/>
    <property type="match status" value="1"/>
</dbReference>
<reference evidence="5 6" key="1">
    <citation type="submission" date="2021-03" db="EMBL/GenBank/DDBJ databases">
        <title>Sequencing the genomes of 1000 actinobacteria strains.</title>
        <authorList>
            <person name="Klenk H.-P."/>
        </authorList>
    </citation>
    <scope>NUCLEOTIDE SEQUENCE [LARGE SCALE GENOMIC DNA]</scope>
    <source>
        <strain evidence="5 6">DSM 46670</strain>
    </source>
</reference>
<keyword evidence="2 5" id="KW-0645">Protease</keyword>
<evidence type="ECO:0000256" key="1">
    <source>
        <dbReference type="ARBA" id="ARBA00022612"/>
    </source>
</evidence>
<evidence type="ECO:0000313" key="6">
    <source>
        <dbReference type="Proteomes" id="UP001519332"/>
    </source>
</evidence>